<dbReference type="EMBL" id="DRIE01000138">
    <property type="protein sequence ID" value="HEC57898.1"/>
    <property type="molecule type" value="Genomic_DNA"/>
</dbReference>
<evidence type="ECO:0000313" key="2">
    <source>
        <dbReference type="EMBL" id="HEC57898.1"/>
    </source>
</evidence>
<dbReference type="EMBL" id="LYOR01000001">
    <property type="protein sequence ID" value="OFV66792.1"/>
    <property type="molecule type" value="Genomic_DNA"/>
</dbReference>
<proteinExistence type="predicted"/>
<gene>
    <name evidence="1" type="ORF">ENG09_06010</name>
    <name evidence="2" type="ORF">ENI32_08555</name>
    <name evidence="3" type="ORF">SBU_000085</name>
</gene>
<comment type="caution">
    <text evidence="3">The sequence shown here is derived from an EMBL/GenBank/DDBJ whole genome shotgun (WGS) entry which is preliminary data.</text>
</comment>
<dbReference type="Proteomes" id="UP000885863">
    <property type="component" value="Unassembled WGS sequence"/>
</dbReference>
<accession>A0A1F2P738</accession>
<name>A0A1F2P738_9EURY</name>
<reference evidence="3 4" key="1">
    <citation type="submission" date="2016-05" db="EMBL/GenBank/DDBJ databases">
        <title>Microbial consortia oxidize butane by reversing methanogenesis.</title>
        <authorList>
            <person name="Laso-Perez R."/>
            <person name="Richter M."/>
            <person name="Wegener G."/>
            <person name="Musat F."/>
        </authorList>
    </citation>
    <scope>NUCLEOTIDE SEQUENCE [LARGE SCALE GENOMIC DNA]</scope>
    <source>
        <strain evidence="3">BOX1</strain>
    </source>
</reference>
<evidence type="ECO:0000313" key="1">
    <source>
        <dbReference type="EMBL" id="HDM36780.1"/>
    </source>
</evidence>
<evidence type="ECO:0000313" key="4">
    <source>
        <dbReference type="Proteomes" id="UP000185779"/>
    </source>
</evidence>
<dbReference type="AlphaFoldDB" id="A0A1F2P738"/>
<dbReference type="Proteomes" id="UP000885936">
    <property type="component" value="Unassembled WGS sequence"/>
</dbReference>
<dbReference type="EMBL" id="DQZR01000254">
    <property type="protein sequence ID" value="HDM36780.1"/>
    <property type="molecule type" value="Genomic_DNA"/>
</dbReference>
<protein>
    <submittedName>
        <fullName evidence="3">Uncharacterized protein</fullName>
    </submittedName>
</protein>
<reference evidence="1" key="2">
    <citation type="journal article" date="2020" name="mSystems">
        <title>Genome- and Community-Level Interaction Insights into Carbon Utilization and Element Cycling Functions of Hydrothermarchaeota in Hydrothermal Sediment.</title>
        <authorList>
            <person name="Zhou Z."/>
            <person name="Liu Y."/>
            <person name="Xu W."/>
            <person name="Pan J."/>
            <person name="Luo Z.H."/>
            <person name="Li M."/>
        </authorList>
    </citation>
    <scope>NUCLEOTIDE SEQUENCE [LARGE SCALE GENOMIC DNA]</scope>
    <source>
        <strain evidence="1">HyVt-185</strain>
        <strain evidence="2">HyVt-386</strain>
    </source>
</reference>
<evidence type="ECO:0000313" key="3">
    <source>
        <dbReference type="EMBL" id="OFV66792.1"/>
    </source>
</evidence>
<keyword evidence="4" id="KW-1185">Reference proteome</keyword>
<organism evidence="3 4">
    <name type="scientific">Candidatus Syntropharchaeum butanivorans</name>
    <dbReference type="NCBI Taxonomy" id="1839936"/>
    <lineage>
        <taxon>Archaea</taxon>
        <taxon>Methanobacteriati</taxon>
        <taxon>Methanobacteriota</taxon>
        <taxon>Stenosarchaea group</taxon>
        <taxon>Methanomicrobia</taxon>
        <taxon>Methanosarcinales</taxon>
        <taxon>ANME-2 cluster</taxon>
        <taxon>Candidatus Syntropharchaeum</taxon>
    </lineage>
</organism>
<dbReference type="Proteomes" id="UP000185779">
    <property type="component" value="Unassembled WGS sequence"/>
</dbReference>
<dbReference type="STRING" id="1839936.SBU_000085"/>
<sequence length="79" mass="9141">MIDMTKYYCNACDWKGDESELKIVPVCPVCRCGHRIRLMPKGNNAYECPNCSTFYKEGEWIPDPECPVCANQYLIQVEE</sequence>